<dbReference type="InterPro" id="IPR051049">
    <property type="entry name" value="Dienelactone_hydrolase-like"/>
</dbReference>
<dbReference type="PANTHER" id="PTHR46623:SF6">
    <property type="entry name" value="ALPHA_BETA-HYDROLASES SUPERFAMILY PROTEIN"/>
    <property type="match status" value="1"/>
</dbReference>
<dbReference type="GO" id="GO:0016787">
    <property type="term" value="F:hydrolase activity"/>
    <property type="evidence" value="ECO:0007669"/>
    <property type="project" value="UniProtKB-KW"/>
</dbReference>
<dbReference type="Proteomes" id="UP000470246">
    <property type="component" value="Unassembled WGS sequence"/>
</dbReference>
<comment type="caution">
    <text evidence="2">The sequence shown here is derived from an EMBL/GenBank/DDBJ whole genome shotgun (WGS) entry which is preliminary data.</text>
</comment>
<gene>
    <name evidence="2" type="ORF">GCU56_08505</name>
</gene>
<evidence type="ECO:0000313" key="3">
    <source>
        <dbReference type="Proteomes" id="UP000470246"/>
    </source>
</evidence>
<dbReference type="InterPro" id="IPR002925">
    <property type="entry name" value="Dienelactn_hydro"/>
</dbReference>
<evidence type="ECO:0000259" key="1">
    <source>
        <dbReference type="Pfam" id="PF01738"/>
    </source>
</evidence>
<accession>A0A7K3VZT2</accession>
<dbReference type="EMBL" id="JAAGWF010000008">
    <property type="protein sequence ID" value="NEK57910.1"/>
    <property type="molecule type" value="Genomic_DNA"/>
</dbReference>
<proteinExistence type="predicted"/>
<keyword evidence="3" id="KW-1185">Reference proteome</keyword>
<organism evidence="2 3">
    <name type="scientific">Geodermatophilus sabuli</name>
    <dbReference type="NCBI Taxonomy" id="1564158"/>
    <lineage>
        <taxon>Bacteria</taxon>
        <taxon>Bacillati</taxon>
        <taxon>Actinomycetota</taxon>
        <taxon>Actinomycetes</taxon>
        <taxon>Geodermatophilales</taxon>
        <taxon>Geodermatophilaceae</taxon>
        <taxon>Geodermatophilus</taxon>
    </lineage>
</organism>
<dbReference type="InterPro" id="IPR029058">
    <property type="entry name" value="AB_hydrolase_fold"/>
</dbReference>
<reference evidence="2 3" key="1">
    <citation type="submission" date="2020-02" db="EMBL/GenBank/DDBJ databases">
        <title>Geodermatophilus sabuli CPCC 205279 I12A-02694.</title>
        <authorList>
            <person name="Jiang Z."/>
        </authorList>
    </citation>
    <scope>NUCLEOTIDE SEQUENCE [LARGE SCALE GENOMIC DNA]</scope>
    <source>
        <strain evidence="2 3">I12A-02694</strain>
    </source>
</reference>
<dbReference type="Pfam" id="PF01738">
    <property type="entry name" value="DLH"/>
    <property type="match status" value="1"/>
</dbReference>
<dbReference type="Gene3D" id="3.40.50.1820">
    <property type="entry name" value="alpha/beta hydrolase"/>
    <property type="match status" value="1"/>
</dbReference>
<protein>
    <submittedName>
        <fullName evidence="2">Dienelactone hydrolase family protein</fullName>
    </submittedName>
</protein>
<sequence length="211" mass="22354">MSRPPEVTTLGSPGAPGVLLLHPWWGVTPAVHWWADQLVSAGRRVVVPDLFGGALPTTEADAEEHAQAALGDPATRESVQRCADGLAAEGRPWAAMGFSLGAFLACSLSGRGAADPDQLVLFYGGRPPSGSDVRTRRVDLHVAPGDPWFPDDERSAVEGGFRDAGAEVVVHRYPGCGHWFAEAGSPGHVPAATDLARDRVLDLLRDRPADR</sequence>
<dbReference type="PANTHER" id="PTHR46623">
    <property type="entry name" value="CARBOXYMETHYLENEBUTENOLIDASE-RELATED"/>
    <property type="match status" value="1"/>
</dbReference>
<feature type="domain" description="Dienelactone hydrolase" evidence="1">
    <location>
        <begin position="14"/>
        <end position="205"/>
    </location>
</feature>
<name>A0A7K3VZT2_9ACTN</name>
<dbReference type="SUPFAM" id="SSF53474">
    <property type="entry name" value="alpha/beta-Hydrolases"/>
    <property type="match status" value="1"/>
</dbReference>
<keyword evidence="2" id="KW-0378">Hydrolase</keyword>
<dbReference type="AlphaFoldDB" id="A0A7K3VZT2"/>
<dbReference type="RefSeq" id="WP_163481093.1">
    <property type="nucleotide sequence ID" value="NZ_JAAGWF010000008.1"/>
</dbReference>
<evidence type="ECO:0000313" key="2">
    <source>
        <dbReference type="EMBL" id="NEK57910.1"/>
    </source>
</evidence>